<proteinExistence type="predicted"/>
<evidence type="ECO:0000313" key="4">
    <source>
        <dbReference type="Ensembl" id="ENSSFOP00015051877.1"/>
    </source>
</evidence>
<feature type="compositionally biased region" description="Low complexity" evidence="1">
    <location>
        <begin position="267"/>
        <end position="285"/>
    </location>
</feature>
<dbReference type="GO" id="GO:0030620">
    <property type="term" value="F:U2 snRNA binding"/>
    <property type="evidence" value="ECO:0007669"/>
    <property type="project" value="TreeGrafter"/>
</dbReference>
<evidence type="ECO:0000256" key="1">
    <source>
        <dbReference type="SAM" id="MobiDB-lite"/>
    </source>
</evidence>
<reference evidence="4 5" key="1">
    <citation type="submission" date="2019-04" db="EMBL/GenBank/DDBJ databases">
        <authorList>
            <consortium name="Wellcome Sanger Institute Data Sharing"/>
        </authorList>
    </citation>
    <scope>NUCLEOTIDE SEQUENCE [LARGE SCALE GENOMIC DNA]</scope>
</reference>
<reference evidence="4" key="2">
    <citation type="submission" date="2025-08" db="UniProtKB">
        <authorList>
            <consortium name="Ensembl"/>
        </authorList>
    </citation>
    <scope>IDENTIFICATION</scope>
</reference>
<feature type="compositionally biased region" description="Basic residues" evidence="1">
    <location>
        <begin position="129"/>
        <end position="138"/>
    </location>
</feature>
<dbReference type="PANTHER" id="PTHR15197:SF0">
    <property type="entry name" value="COILIN"/>
    <property type="match status" value="1"/>
</dbReference>
<evidence type="ECO:0000313" key="5">
    <source>
        <dbReference type="Proteomes" id="UP000694397"/>
    </source>
</evidence>
<dbReference type="AlphaFoldDB" id="A0A8C9TJJ3"/>
<keyword evidence="5" id="KW-1185">Reference proteome</keyword>
<dbReference type="PANTHER" id="PTHR15197">
    <property type="entry name" value="COILIN P80"/>
    <property type="match status" value="1"/>
</dbReference>
<evidence type="ECO:0008006" key="6">
    <source>
        <dbReference type="Google" id="ProtNLM"/>
    </source>
</evidence>
<dbReference type="OrthoDB" id="74813at2759"/>
<dbReference type="InterPro" id="IPR031722">
    <property type="entry name" value="Coilin_N"/>
</dbReference>
<feature type="compositionally biased region" description="Basic and acidic residues" evidence="1">
    <location>
        <begin position="139"/>
        <end position="148"/>
    </location>
</feature>
<sequence length="522" mass="55700">MALCGPCTVRLRVLFDYPPPALPDCRMCWVLVDLNRCRVVADLASVIRDKLEFSRGTVLNLFMEDCYLPPVESAHVVRDNDTIRVKVDHLLPQENGCASAGETDSGPLRSRKRRREPQEEPLEEEEEKKKRRRKKSKKRQVEEQVEATKKKKKKKKKKQRKRSTEQAAVPEKPASLEKDPTTLGPVPVRMAVARKRVSGSSGTSSGEEEPPRKSALRPGGMAGAPGKQAKPARPAAPRTSDSSSSGSSDTAAPQEGEVLQASRKDPSAAAGSSSAAPAPGPAAAEGKGRGERAESSSSDSGGETELAIKRPDPATAPLRGSGRGAQPPRGVGRGGVAAAAAGRGVGRGNVRAPQNGGGGRGVGRGSRGAGRGAPLHNGPRFPSQNGQRQQRQDDILTNRTVVLQNPPASAPRRDYASLPLLAAPPAVGQRIAFKLLELTENYTPEVSDYKEGKITGFDQTNNQVELELLSSAPAPTEPGKFDLVYQAPDGSEVVEYAVCQVTAVIWHSEDPGPKPAFFRSTR</sequence>
<feature type="region of interest" description="Disordered" evidence="1">
    <location>
        <begin position="94"/>
        <end position="398"/>
    </location>
</feature>
<accession>A0A8C9TJJ3</accession>
<protein>
    <recommendedName>
        <fullName evidence="6">Coilin</fullName>
    </recommendedName>
</protein>
<dbReference type="GO" id="GO:0015030">
    <property type="term" value="C:Cajal body"/>
    <property type="evidence" value="ECO:0007669"/>
    <property type="project" value="TreeGrafter"/>
</dbReference>
<feature type="domain" description="Coilin tudor" evidence="3">
    <location>
        <begin position="413"/>
        <end position="497"/>
    </location>
</feature>
<feature type="compositionally biased region" description="Basic residues" evidence="1">
    <location>
        <begin position="149"/>
        <end position="161"/>
    </location>
</feature>
<feature type="compositionally biased region" description="Gly residues" evidence="1">
    <location>
        <begin position="355"/>
        <end position="371"/>
    </location>
</feature>
<feature type="domain" description="Coilin N-terminal" evidence="2">
    <location>
        <begin position="9"/>
        <end position="156"/>
    </location>
</feature>
<dbReference type="Proteomes" id="UP000694397">
    <property type="component" value="Chromosome 8"/>
</dbReference>
<feature type="compositionally biased region" description="Low complexity" evidence="1">
    <location>
        <begin position="324"/>
        <end position="353"/>
    </location>
</feature>
<evidence type="ECO:0000259" key="3">
    <source>
        <dbReference type="Pfam" id="PF23086"/>
    </source>
</evidence>
<gene>
    <name evidence="4" type="primary">coil</name>
</gene>
<dbReference type="InterPro" id="IPR024822">
    <property type="entry name" value="Coilin"/>
</dbReference>
<reference evidence="4" key="3">
    <citation type="submission" date="2025-09" db="UniProtKB">
        <authorList>
            <consortium name="Ensembl"/>
        </authorList>
    </citation>
    <scope>IDENTIFICATION</scope>
</reference>
<dbReference type="Pfam" id="PF15862">
    <property type="entry name" value="Coilin_N"/>
    <property type="match status" value="1"/>
</dbReference>
<dbReference type="GO" id="GO:0000387">
    <property type="term" value="P:spliceosomal snRNP assembly"/>
    <property type="evidence" value="ECO:0007669"/>
    <property type="project" value="TreeGrafter"/>
</dbReference>
<dbReference type="InterPro" id="IPR056398">
    <property type="entry name" value="Tudor_Coilin"/>
</dbReference>
<dbReference type="Pfam" id="PF23086">
    <property type="entry name" value="Tudor_Coilin"/>
    <property type="match status" value="1"/>
</dbReference>
<dbReference type="GO" id="GO:0030619">
    <property type="term" value="F:U1 snRNA binding"/>
    <property type="evidence" value="ECO:0007669"/>
    <property type="project" value="TreeGrafter"/>
</dbReference>
<name>A0A8C9TJJ3_SCLFO</name>
<evidence type="ECO:0000259" key="2">
    <source>
        <dbReference type="Pfam" id="PF15862"/>
    </source>
</evidence>
<dbReference type="Ensembl" id="ENSSFOT00015073530.1">
    <property type="protein sequence ID" value="ENSSFOP00015051877.1"/>
    <property type="gene ID" value="ENSSFOG00015025295.1"/>
</dbReference>
<organism evidence="4 5">
    <name type="scientific">Scleropages formosus</name>
    <name type="common">Asian bonytongue</name>
    <name type="synonym">Osteoglossum formosum</name>
    <dbReference type="NCBI Taxonomy" id="113540"/>
    <lineage>
        <taxon>Eukaryota</taxon>
        <taxon>Metazoa</taxon>
        <taxon>Chordata</taxon>
        <taxon>Craniata</taxon>
        <taxon>Vertebrata</taxon>
        <taxon>Euteleostomi</taxon>
        <taxon>Actinopterygii</taxon>
        <taxon>Neopterygii</taxon>
        <taxon>Teleostei</taxon>
        <taxon>Osteoglossocephala</taxon>
        <taxon>Osteoglossomorpha</taxon>
        <taxon>Osteoglossiformes</taxon>
        <taxon>Osteoglossidae</taxon>
        <taxon>Scleropages</taxon>
    </lineage>
</organism>
<dbReference type="GeneTree" id="ENSGT00390000004832"/>
<feature type="compositionally biased region" description="Low complexity" evidence="1">
    <location>
        <begin position="224"/>
        <end position="253"/>
    </location>
</feature>